<feature type="region of interest" description="Disordered" evidence="1">
    <location>
        <begin position="447"/>
        <end position="500"/>
    </location>
</feature>
<dbReference type="EMBL" id="JMSE01000349">
    <property type="protein sequence ID" value="KDN70413.1"/>
    <property type="molecule type" value="Genomic_DNA"/>
</dbReference>
<feature type="compositionally biased region" description="Low complexity" evidence="1">
    <location>
        <begin position="1302"/>
        <end position="1324"/>
    </location>
</feature>
<protein>
    <submittedName>
        <fullName evidence="2">Uncharacterized protein</fullName>
    </submittedName>
</protein>
<proteinExistence type="predicted"/>
<dbReference type="HOGENOM" id="CLU_259588_0_0_1"/>
<gene>
    <name evidence="2" type="ORF">CSUB01_11679</name>
</gene>
<feature type="region of interest" description="Disordered" evidence="1">
    <location>
        <begin position="527"/>
        <end position="548"/>
    </location>
</feature>
<accession>A0A066XMH5</accession>
<feature type="compositionally biased region" description="Basic and acidic residues" evidence="1">
    <location>
        <begin position="944"/>
        <end position="959"/>
    </location>
</feature>
<feature type="compositionally biased region" description="Basic and acidic residues" evidence="1">
    <location>
        <begin position="1124"/>
        <end position="1133"/>
    </location>
</feature>
<dbReference type="eggNOG" id="KOG0351">
    <property type="taxonomic scope" value="Eukaryota"/>
</dbReference>
<feature type="region of interest" description="Disordered" evidence="1">
    <location>
        <begin position="658"/>
        <end position="681"/>
    </location>
</feature>
<name>A0A066XMH5_COLSU</name>
<feature type="compositionally biased region" description="Acidic residues" evidence="1">
    <location>
        <begin position="850"/>
        <end position="863"/>
    </location>
</feature>
<feature type="compositionally biased region" description="Basic and acidic residues" evidence="1">
    <location>
        <begin position="1200"/>
        <end position="1215"/>
    </location>
</feature>
<reference evidence="3" key="1">
    <citation type="journal article" date="2014" name="Genome Announc.">
        <title>Draft genome sequence of Colletotrichum sublineola, a destructive pathogen of cultivated sorghum.</title>
        <authorList>
            <person name="Baroncelli R."/>
            <person name="Sanz-Martin J.M."/>
            <person name="Rech G.E."/>
            <person name="Sukno S.A."/>
            <person name="Thon M.R."/>
        </authorList>
    </citation>
    <scope>NUCLEOTIDE SEQUENCE [LARGE SCALE GENOMIC DNA]</scope>
    <source>
        <strain evidence="3">TX430BB</strain>
    </source>
</reference>
<dbReference type="Proteomes" id="UP000027238">
    <property type="component" value="Unassembled WGS sequence"/>
</dbReference>
<feature type="region of interest" description="Disordered" evidence="1">
    <location>
        <begin position="343"/>
        <end position="369"/>
    </location>
</feature>
<evidence type="ECO:0000313" key="2">
    <source>
        <dbReference type="EMBL" id="KDN70413.1"/>
    </source>
</evidence>
<dbReference type="OMA" id="CAFDMTG"/>
<feature type="compositionally biased region" description="Gly residues" evidence="1">
    <location>
        <begin position="1069"/>
        <end position="1105"/>
    </location>
</feature>
<feature type="compositionally biased region" description="Acidic residues" evidence="1">
    <location>
        <begin position="345"/>
        <end position="354"/>
    </location>
</feature>
<feature type="region of interest" description="Disordered" evidence="1">
    <location>
        <begin position="939"/>
        <end position="976"/>
    </location>
</feature>
<dbReference type="OrthoDB" id="4851110at2759"/>
<dbReference type="STRING" id="1173701.A0A066XMH5"/>
<feature type="compositionally biased region" description="Low complexity" evidence="1">
    <location>
        <begin position="448"/>
        <end position="459"/>
    </location>
</feature>
<feature type="compositionally biased region" description="Basic and acidic residues" evidence="1">
    <location>
        <begin position="460"/>
        <end position="488"/>
    </location>
</feature>
<evidence type="ECO:0000256" key="1">
    <source>
        <dbReference type="SAM" id="MobiDB-lite"/>
    </source>
</evidence>
<feature type="region of interest" description="Disordered" evidence="1">
    <location>
        <begin position="843"/>
        <end position="863"/>
    </location>
</feature>
<feature type="compositionally biased region" description="Low complexity" evidence="1">
    <location>
        <begin position="768"/>
        <end position="782"/>
    </location>
</feature>
<comment type="caution">
    <text evidence="2">The sequence shown here is derived from an EMBL/GenBank/DDBJ whole genome shotgun (WGS) entry which is preliminary data.</text>
</comment>
<keyword evidence="3" id="KW-1185">Reference proteome</keyword>
<evidence type="ECO:0000313" key="3">
    <source>
        <dbReference type="Proteomes" id="UP000027238"/>
    </source>
</evidence>
<organism evidence="2 3">
    <name type="scientific">Colletotrichum sublineola</name>
    <name type="common">Sorghum anthracnose fungus</name>
    <dbReference type="NCBI Taxonomy" id="1173701"/>
    <lineage>
        <taxon>Eukaryota</taxon>
        <taxon>Fungi</taxon>
        <taxon>Dikarya</taxon>
        <taxon>Ascomycota</taxon>
        <taxon>Pezizomycotina</taxon>
        <taxon>Sordariomycetes</taxon>
        <taxon>Hypocreomycetidae</taxon>
        <taxon>Glomerellales</taxon>
        <taxon>Glomerellaceae</taxon>
        <taxon>Colletotrichum</taxon>
        <taxon>Colletotrichum graminicola species complex</taxon>
    </lineage>
</organism>
<feature type="compositionally biased region" description="Gly residues" evidence="1">
    <location>
        <begin position="1216"/>
        <end position="1241"/>
    </location>
</feature>
<sequence length="1324" mass="138739">MEPFVFHPQYSIVICAKCQFAVVGSEVATHLRSHHPSIPTTQRLGITETIRSTAGVIQTQAELATFRYPEPTTEPIPHIAAPQPDGIRCRACPYVCRRPQVIQRHCRAEHGWVNEWQKGGNVRRKAKVVREVPWTTGVPCQRFFPSRAGSRWFEVGRGQTTSVNRSGATEEAADDSTNFIRMHEEQEKKFEASTRDEVVGLDEKAEPNPWLYRVGWAKDLQGLSKTKLEGTTRPIEPDEETLRAMWAVFESVADQAQAISAPHHVGHDALFEAERREVGKKPARPFDNRMEADTWQRYKEVWRKMICMWYRTEEWPDTERPPYRYTIRQGLLWEAWIRAVGGASEESEEEEEREEGSSQGVQPRPAEEQERACLDAIVAFIEDPYKQGPQESVIISALAVLGIREDGGRNQGGQDVGRVPGVVGAAGRGGGDEHENAAGRRVRRGAERVPAGAQQGAAVHDADARARGRRAEGDELDIRGAGVRDAHPVQHGGSGASGLERRPVVIPAGAGAGVRVGRDVPRVGAGGTGVVGPVDGGGRRRRGGAVGVGGGIAGNRVVRHTRRPQPGPAGVFVFAGRPQRGVGRQGQAVDRAADRGVGGEAAGVVGRGGGGGPCQGDVGRPAAAAPVPREGGARVRAGVRGVPGAVVDVDAHGGRAAGAGAGVGGDPARQHGQRRGAERVRARGDDVFCDVVPQELPADRERQGDPPVHAAGGWGVVGVVFVVRVAVLAAEDVVVTREAETAGSGSRGQDGQEEGIQGSDSDSDSDSSDGNSSDGSSSSSSSQEGAEPNPPVWKEERTWTSDKARRIMQQHSERLLGSKMNISGWRHMAIAVSNRYLNGAFGRTEGKGGEDDDEEEEVGVEDSAADLQCGHGTRMAGMIYARLYREAPFGTAAMRERFRAPGGAGDRDRGRQEFVVHVASVLRAGWGDDRGDAVGGVARRHGRAVPEGRDPVDDMEGRAGGRVGDGGVRDAGVGRHGGVPGFRRAVAGAAAGGPGRVGRVPRGVGRVKGVPADVAGVRTDGAGVRGAVGVFDSDVAAQRREGVFRRGRDTGGAGSDVPGGDNAEEHRVPGGGRGGGGGQGQGPGGAEKAGVGGGGVERGGGGVLPGGAAVVGGRRGRQGSGVRGDGRRGRADGGRVGLPGVPQQDRHDRGQGGAVGGVEEGRGQRRGRHRGNERVRVRDRRARRTVRGARRHAAAVTRFRAGERTGRAGRREERVGGGVQPGVDGGEAGSGEARGPGGEAAAGGINEDVRQRRGVSAGGVGRGDGRADGPFRVRGGRRGMRRVPAEGRAGRGRGGGRGRGRQQGSIRAQPAGAAVRAVGGQAGA</sequence>
<feature type="compositionally biased region" description="Basic residues" evidence="1">
    <location>
        <begin position="1290"/>
        <end position="1300"/>
    </location>
</feature>
<feature type="compositionally biased region" description="Gly residues" evidence="1">
    <location>
        <begin position="527"/>
        <end position="536"/>
    </location>
</feature>
<dbReference type="InterPro" id="IPR022698">
    <property type="entry name" value="OrsD"/>
</dbReference>
<feature type="region of interest" description="Disordered" evidence="1">
    <location>
        <begin position="1041"/>
        <end position="1324"/>
    </location>
</feature>
<feature type="compositionally biased region" description="Basic residues" evidence="1">
    <location>
        <begin position="1177"/>
        <end position="1193"/>
    </location>
</feature>
<dbReference type="Pfam" id="PF12013">
    <property type="entry name" value="OrsD"/>
    <property type="match status" value="1"/>
</dbReference>
<feature type="region of interest" description="Disordered" evidence="1">
    <location>
        <begin position="737"/>
        <end position="798"/>
    </location>
</feature>